<dbReference type="Proteomes" id="UP000440498">
    <property type="component" value="Unassembled WGS sequence"/>
</dbReference>
<feature type="signal peptide" evidence="1">
    <location>
        <begin position="1"/>
        <end position="22"/>
    </location>
</feature>
<dbReference type="AlphaFoldDB" id="A0A6A7MXB3"/>
<dbReference type="Gene3D" id="3.40.50.880">
    <property type="match status" value="1"/>
</dbReference>
<keyword evidence="4" id="KW-1185">Reference proteome</keyword>
<proteinExistence type="predicted"/>
<name>A0A6A7MXB3_9BURK</name>
<protein>
    <submittedName>
        <fullName evidence="3">Transcriptional regulator</fullName>
    </submittedName>
</protein>
<dbReference type="RefSeq" id="WP_152836776.1">
    <property type="nucleotide sequence ID" value="NZ_WHUG01000002.1"/>
</dbReference>
<reference evidence="3 4" key="1">
    <citation type="submission" date="2019-10" db="EMBL/GenBank/DDBJ databases">
        <title>Two novel species isolated from a subtropical stream in China.</title>
        <authorList>
            <person name="Lu H."/>
        </authorList>
    </citation>
    <scope>NUCLEOTIDE SEQUENCE [LARGE SCALE GENOMIC DNA]</scope>
    <source>
        <strain evidence="3 4">FT29W</strain>
    </source>
</reference>
<feature type="chain" id="PRO_5025485315" evidence="1">
    <location>
        <begin position="23"/>
        <end position="356"/>
    </location>
</feature>
<organism evidence="3 4">
    <name type="scientific">Rugamonas aquatica</name>
    <dbReference type="NCBI Taxonomy" id="2743357"/>
    <lineage>
        <taxon>Bacteria</taxon>
        <taxon>Pseudomonadati</taxon>
        <taxon>Pseudomonadota</taxon>
        <taxon>Betaproteobacteria</taxon>
        <taxon>Burkholderiales</taxon>
        <taxon>Oxalobacteraceae</taxon>
        <taxon>Telluria group</taxon>
        <taxon>Rugamonas</taxon>
    </lineage>
</organism>
<sequence>MRKLIYLLLLVGHLATAGEVPAYQDRFGRAMPVVAVVGENSGTELTDFVIPYGVLARSGAVQLLSVATKAGPLSMRPTLTLQADATTAEFDQRYPQGADYVIVPAVSRPADTTLVAWIAAQGAKGATVVSICDGALVVANAGLFKGRRATGHWATESYRKEHYPDTQWISNTRYVADGKVVSSAGVSASMPITLALVEAIAGRERADDVARQVGADGWSTEHDSDIFRRRLGTNLSAYIAGYTNHWFHSPDSLGVAVATGVDEITLAYTADAWSRSKRSKVYTVAASTEPLRTRSGLAIVPDRVQGAADAPELLPPVAEATLPNKALDIALAGLAQRYGRSTAKLVALEFEYPSYH</sequence>
<dbReference type="InterPro" id="IPR002818">
    <property type="entry name" value="DJ-1/PfpI"/>
</dbReference>
<comment type="caution">
    <text evidence="3">The sequence shown here is derived from an EMBL/GenBank/DDBJ whole genome shotgun (WGS) entry which is preliminary data.</text>
</comment>
<dbReference type="InterPro" id="IPR029062">
    <property type="entry name" value="Class_I_gatase-like"/>
</dbReference>
<dbReference type="PANTHER" id="PTHR43130:SF3">
    <property type="entry name" value="HTH-TYPE TRANSCRIPTIONAL REGULATOR RV1931C"/>
    <property type="match status" value="1"/>
</dbReference>
<feature type="domain" description="DJ-1/PfpI" evidence="2">
    <location>
        <begin position="41"/>
        <end position="198"/>
    </location>
</feature>
<evidence type="ECO:0000313" key="3">
    <source>
        <dbReference type="EMBL" id="MQA37394.1"/>
    </source>
</evidence>
<dbReference type="InterPro" id="IPR052158">
    <property type="entry name" value="INH-QAR"/>
</dbReference>
<dbReference type="SUPFAM" id="SSF52317">
    <property type="entry name" value="Class I glutamine amidotransferase-like"/>
    <property type="match status" value="1"/>
</dbReference>
<accession>A0A6A7MXB3</accession>
<evidence type="ECO:0000259" key="2">
    <source>
        <dbReference type="Pfam" id="PF01965"/>
    </source>
</evidence>
<evidence type="ECO:0000256" key="1">
    <source>
        <dbReference type="SAM" id="SignalP"/>
    </source>
</evidence>
<dbReference type="EMBL" id="WHUG01000002">
    <property type="protein sequence ID" value="MQA37394.1"/>
    <property type="molecule type" value="Genomic_DNA"/>
</dbReference>
<gene>
    <name evidence="3" type="ORF">GEV02_04470</name>
</gene>
<evidence type="ECO:0000313" key="4">
    <source>
        <dbReference type="Proteomes" id="UP000440498"/>
    </source>
</evidence>
<keyword evidence="1" id="KW-0732">Signal</keyword>
<dbReference type="Pfam" id="PF01965">
    <property type="entry name" value="DJ-1_PfpI"/>
    <property type="match status" value="1"/>
</dbReference>
<dbReference type="PANTHER" id="PTHR43130">
    <property type="entry name" value="ARAC-FAMILY TRANSCRIPTIONAL REGULATOR"/>
    <property type="match status" value="1"/>
</dbReference>